<proteinExistence type="inferred from homology"/>
<dbReference type="EMBL" id="PNHK01000001">
    <property type="protein sequence ID" value="PMD06407.1"/>
    <property type="molecule type" value="Genomic_DNA"/>
</dbReference>
<dbReference type="InterPro" id="IPR006683">
    <property type="entry name" value="Thioestr_dom"/>
</dbReference>
<dbReference type="RefSeq" id="WP_102238052.1">
    <property type="nucleotide sequence ID" value="NZ_BAAAIM010000005.1"/>
</dbReference>
<evidence type="ECO:0000313" key="4">
    <source>
        <dbReference type="EMBL" id="PMD06407.1"/>
    </source>
</evidence>
<dbReference type="NCBIfam" id="TIGR00369">
    <property type="entry name" value="unchar_dom_1"/>
    <property type="match status" value="1"/>
</dbReference>
<evidence type="ECO:0000313" key="5">
    <source>
        <dbReference type="Proteomes" id="UP000235598"/>
    </source>
</evidence>
<name>A0A2N6VQN0_9MICO</name>
<comment type="similarity">
    <text evidence="1">Belongs to the thioesterase PaaI family.</text>
</comment>
<feature type="domain" description="Thioesterase" evidence="3">
    <location>
        <begin position="57"/>
        <end position="131"/>
    </location>
</feature>
<keyword evidence="2" id="KW-0378">Hydrolase</keyword>
<dbReference type="AlphaFoldDB" id="A0A2N6VQN0"/>
<dbReference type="Proteomes" id="UP000235598">
    <property type="component" value="Unassembled WGS sequence"/>
</dbReference>
<gene>
    <name evidence="4" type="ORF">CJ199_03320</name>
</gene>
<dbReference type="SUPFAM" id="SSF54637">
    <property type="entry name" value="Thioesterase/thiol ester dehydrase-isomerase"/>
    <property type="match status" value="1"/>
</dbReference>
<dbReference type="OrthoDB" id="9798208at2"/>
<organism evidence="4 5">
    <name type="scientific">Brevibacterium paucivorans</name>
    <dbReference type="NCBI Taxonomy" id="170994"/>
    <lineage>
        <taxon>Bacteria</taxon>
        <taxon>Bacillati</taxon>
        <taxon>Actinomycetota</taxon>
        <taxon>Actinomycetes</taxon>
        <taxon>Micrococcales</taxon>
        <taxon>Brevibacteriaceae</taxon>
        <taxon>Brevibacterium</taxon>
    </lineage>
</organism>
<evidence type="ECO:0000256" key="2">
    <source>
        <dbReference type="ARBA" id="ARBA00022801"/>
    </source>
</evidence>
<dbReference type="CDD" id="cd03443">
    <property type="entry name" value="PaaI_thioesterase"/>
    <property type="match status" value="1"/>
</dbReference>
<evidence type="ECO:0000256" key="1">
    <source>
        <dbReference type="ARBA" id="ARBA00008324"/>
    </source>
</evidence>
<dbReference type="GO" id="GO:0061522">
    <property type="term" value="F:1,4-dihydroxy-2-naphthoyl-CoA thioesterase activity"/>
    <property type="evidence" value="ECO:0007669"/>
    <property type="project" value="TreeGrafter"/>
</dbReference>
<dbReference type="PANTHER" id="PTHR43240:SF5">
    <property type="entry name" value="1,4-DIHYDROXY-2-NAPHTHOYL-COA THIOESTERASE 1"/>
    <property type="match status" value="1"/>
</dbReference>
<dbReference type="GO" id="GO:0005829">
    <property type="term" value="C:cytosol"/>
    <property type="evidence" value="ECO:0007669"/>
    <property type="project" value="TreeGrafter"/>
</dbReference>
<accession>A0A2N6VQN0</accession>
<reference evidence="4 5" key="1">
    <citation type="submission" date="2017-09" db="EMBL/GenBank/DDBJ databases">
        <title>Bacterial strain isolated from the female urinary microbiota.</title>
        <authorList>
            <person name="Thomas-White K."/>
            <person name="Kumar N."/>
            <person name="Forster S."/>
            <person name="Putonti C."/>
            <person name="Lawley T."/>
            <person name="Wolfe A.J."/>
        </authorList>
    </citation>
    <scope>NUCLEOTIDE SEQUENCE [LARGE SCALE GENOMIC DNA]</scope>
    <source>
        <strain evidence="4 5">UMB1301</strain>
    </source>
</reference>
<dbReference type="PANTHER" id="PTHR43240">
    <property type="entry name" value="1,4-DIHYDROXY-2-NAPHTHOYL-COA THIOESTERASE 1"/>
    <property type="match status" value="1"/>
</dbReference>
<protein>
    <submittedName>
        <fullName evidence="4">Esterase</fullName>
    </submittedName>
</protein>
<comment type="caution">
    <text evidence="4">The sequence shown here is derived from an EMBL/GenBank/DDBJ whole genome shotgun (WGS) entry which is preliminary data.</text>
</comment>
<evidence type="ECO:0000259" key="3">
    <source>
        <dbReference type="Pfam" id="PF03061"/>
    </source>
</evidence>
<dbReference type="Gene3D" id="3.10.129.10">
    <property type="entry name" value="Hotdog Thioesterase"/>
    <property type="match status" value="1"/>
</dbReference>
<dbReference type="InterPro" id="IPR029069">
    <property type="entry name" value="HotDog_dom_sf"/>
</dbReference>
<sequence length="146" mass="15913">MPMLTPDMTPEEFDAVLKKVGHIGEDTIMKRTGMSLTRIGFDFAEGTMPVAGNLQPMGLFHGGGHVVLAESLASMHAFARNDGRPVVGVDLNATHVRAAREGTVHGRAETIHAGRTIINHEVRMTDDDGNLLSIVRITNFLRRESK</sequence>
<dbReference type="InterPro" id="IPR003736">
    <property type="entry name" value="PAAI_dom"/>
</dbReference>
<dbReference type="Pfam" id="PF03061">
    <property type="entry name" value="4HBT"/>
    <property type="match status" value="1"/>
</dbReference>